<dbReference type="PANTHER" id="PTHR34072:SF57">
    <property type="entry name" value="RNA-DIRECTED DNA POLYMERASE"/>
    <property type="match status" value="1"/>
</dbReference>
<dbReference type="GO" id="GO:0004519">
    <property type="term" value="F:endonuclease activity"/>
    <property type="evidence" value="ECO:0007669"/>
    <property type="project" value="UniProtKB-KW"/>
</dbReference>
<reference evidence="10 11" key="1">
    <citation type="submission" date="2019-08" db="EMBL/GenBank/DDBJ databases">
        <title>Draft genome sequences of two oriental melons (Cucumis melo L. var makuwa).</title>
        <authorList>
            <person name="Kwon S.-Y."/>
        </authorList>
    </citation>
    <scope>NUCLEOTIDE SEQUENCE [LARGE SCALE GENOMIC DNA]</scope>
    <source>
        <strain evidence="11">cv. Chang Bougi</strain>
        <strain evidence="10">cv. SW 3</strain>
        <tissue evidence="8">Leaf</tissue>
    </source>
</reference>
<evidence type="ECO:0000256" key="4">
    <source>
        <dbReference type="ARBA" id="ARBA00022759"/>
    </source>
</evidence>
<dbReference type="EMBL" id="SSTD01001877">
    <property type="protein sequence ID" value="TYK29099.1"/>
    <property type="molecule type" value="Genomic_DNA"/>
</dbReference>
<dbReference type="STRING" id="1194695.A0A5A7US86"/>
<evidence type="ECO:0000256" key="5">
    <source>
        <dbReference type="ARBA" id="ARBA00022801"/>
    </source>
</evidence>
<evidence type="ECO:0000256" key="3">
    <source>
        <dbReference type="ARBA" id="ARBA00022722"/>
    </source>
</evidence>
<dbReference type="Proteomes" id="UP000321393">
    <property type="component" value="Unassembled WGS sequence"/>
</dbReference>
<keyword evidence="4" id="KW-0255">Endonuclease</keyword>
<gene>
    <name evidence="9" type="ORF">E5676_scaffold120G002330</name>
    <name evidence="8" type="ORF">E6C27_scaffold186G001770</name>
</gene>
<evidence type="ECO:0000313" key="9">
    <source>
        <dbReference type="EMBL" id="TYK29099.1"/>
    </source>
</evidence>
<name>A0A5A7US86_CUCMM</name>
<evidence type="ECO:0000256" key="2">
    <source>
        <dbReference type="ARBA" id="ARBA00022695"/>
    </source>
</evidence>
<dbReference type="OrthoDB" id="1717786at2759"/>
<evidence type="ECO:0000259" key="7">
    <source>
        <dbReference type="Pfam" id="PF17917"/>
    </source>
</evidence>
<dbReference type="GO" id="GO:0003964">
    <property type="term" value="F:RNA-directed DNA polymerase activity"/>
    <property type="evidence" value="ECO:0007669"/>
    <property type="project" value="UniProtKB-KW"/>
</dbReference>
<keyword evidence="3" id="KW-0540">Nuclease</keyword>
<evidence type="ECO:0000313" key="10">
    <source>
        <dbReference type="Proteomes" id="UP000321393"/>
    </source>
</evidence>
<dbReference type="PANTHER" id="PTHR34072">
    <property type="entry name" value="ENZYMATIC POLYPROTEIN-RELATED"/>
    <property type="match status" value="1"/>
</dbReference>
<proteinExistence type="predicted"/>
<dbReference type="SUPFAM" id="SSF56672">
    <property type="entry name" value="DNA/RNA polymerases"/>
    <property type="match status" value="1"/>
</dbReference>
<dbReference type="GO" id="GO:0016787">
    <property type="term" value="F:hydrolase activity"/>
    <property type="evidence" value="ECO:0007669"/>
    <property type="project" value="UniProtKB-KW"/>
</dbReference>
<keyword evidence="2" id="KW-0548">Nucleotidyltransferase</keyword>
<dbReference type="InterPro" id="IPR041373">
    <property type="entry name" value="RT_RNaseH"/>
</dbReference>
<dbReference type="EMBL" id="SSTE01007511">
    <property type="protein sequence ID" value="KAA0056421.1"/>
    <property type="molecule type" value="Genomic_DNA"/>
</dbReference>
<dbReference type="InterPro" id="IPR043502">
    <property type="entry name" value="DNA/RNA_pol_sf"/>
</dbReference>
<evidence type="ECO:0000256" key="1">
    <source>
        <dbReference type="ARBA" id="ARBA00022679"/>
    </source>
</evidence>
<protein>
    <submittedName>
        <fullName evidence="8">Retrovirus-related Pol polyprotein from transposon 17.6</fullName>
    </submittedName>
</protein>
<evidence type="ECO:0000256" key="6">
    <source>
        <dbReference type="ARBA" id="ARBA00022918"/>
    </source>
</evidence>
<keyword evidence="1" id="KW-0808">Transferase</keyword>
<keyword evidence="5" id="KW-0378">Hydrolase</keyword>
<accession>A0A5A7US86</accession>
<dbReference type="AlphaFoldDB" id="A0A5A7US86"/>
<sequence length="94" mass="10676">MYDESDVAVGAMLGQKEDKMIHLRSYTSKTLNEGQENYTTTKKELLAVVFEIEKYRSYIIGSKVTIHSKSFCDQIFDGKGHQAANQMDIIAPRI</sequence>
<evidence type="ECO:0000313" key="8">
    <source>
        <dbReference type="EMBL" id="KAA0056421.1"/>
    </source>
</evidence>
<comment type="caution">
    <text evidence="8">The sequence shown here is derived from an EMBL/GenBank/DDBJ whole genome shotgun (WGS) entry which is preliminary data.</text>
</comment>
<keyword evidence="6" id="KW-0695">RNA-directed DNA polymerase</keyword>
<organism evidence="8 10">
    <name type="scientific">Cucumis melo var. makuwa</name>
    <name type="common">Oriental melon</name>
    <dbReference type="NCBI Taxonomy" id="1194695"/>
    <lineage>
        <taxon>Eukaryota</taxon>
        <taxon>Viridiplantae</taxon>
        <taxon>Streptophyta</taxon>
        <taxon>Embryophyta</taxon>
        <taxon>Tracheophyta</taxon>
        <taxon>Spermatophyta</taxon>
        <taxon>Magnoliopsida</taxon>
        <taxon>eudicotyledons</taxon>
        <taxon>Gunneridae</taxon>
        <taxon>Pentapetalae</taxon>
        <taxon>rosids</taxon>
        <taxon>fabids</taxon>
        <taxon>Cucurbitales</taxon>
        <taxon>Cucurbitaceae</taxon>
        <taxon>Benincaseae</taxon>
        <taxon>Cucumis</taxon>
    </lineage>
</organism>
<dbReference type="Proteomes" id="UP000321947">
    <property type="component" value="Unassembled WGS sequence"/>
</dbReference>
<evidence type="ECO:0000313" key="11">
    <source>
        <dbReference type="Proteomes" id="UP000321947"/>
    </source>
</evidence>
<dbReference type="Pfam" id="PF17917">
    <property type="entry name" value="RT_RNaseH"/>
    <property type="match status" value="1"/>
</dbReference>
<feature type="domain" description="Reverse transcriptase RNase H-like" evidence="7">
    <location>
        <begin position="2"/>
        <end position="69"/>
    </location>
</feature>